<dbReference type="Gene3D" id="3.30.450.20">
    <property type="entry name" value="PAS domain"/>
    <property type="match status" value="2"/>
</dbReference>
<dbReference type="PANTHER" id="PTHR44757:SF2">
    <property type="entry name" value="BIOFILM ARCHITECTURE MAINTENANCE PROTEIN MBAA"/>
    <property type="match status" value="1"/>
</dbReference>
<dbReference type="InterPro" id="IPR013767">
    <property type="entry name" value="PAS_fold"/>
</dbReference>
<dbReference type="PROSITE" id="PS50112">
    <property type="entry name" value="PAS"/>
    <property type="match status" value="2"/>
</dbReference>
<dbReference type="InterPro" id="IPR000700">
    <property type="entry name" value="PAS-assoc_C"/>
</dbReference>
<dbReference type="GO" id="GO:0006355">
    <property type="term" value="P:regulation of DNA-templated transcription"/>
    <property type="evidence" value="ECO:0007669"/>
    <property type="project" value="InterPro"/>
</dbReference>
<feature type="domain" description="PAS" evidence="2">
    <location>
        <begin position="29"/>
        <end position="56"/>
    </location>
</feature>
<evidence type="ECO:0000313" key="5">
    <source>
        <dbReference type="Proteomes" id="UP000275777"/>
    </source>
</evidence>
<name>A0A447TAD0_CHRVL</name>
<dbReference type="AlphaFoldDB" id="A0A447TAD0"/>
<evidence type="ECO:0000259" key="2">
    <source>
        <dbReference type="PROSITE" id="PS50112"/>
    </source>
</evidence>
<evidence type="ECO:0000259" key="3">
    <source>
        <dbReference type="PROSITE" id="PS50113"/>
    </source>
</evidence>
<evidence type="ECO:0000256" key="1">
    <source>
        <dbReference type="SAM" id="MobiDB-lite"/>
    </source>
</evidence>
<feature type="domain" description="PAC" evidence="3">
    <location>
        <begin position="83"/>
        <end position="137"/>
    </location>
</feature>
<evidence type="ECO:0000313" key="4">
    <source>
        <dbReference type="EMBL" id="VEB41856.1"/>
    </source>
</evidence>
<dbReference type="PANTHER" id="PTHR44757">
    <property type="entry name" value="DIGUANYLATE CYCLASE DGCP"/>
    <property type="match status" value="1"/>
</dbReference>
<dbReference type="SMART" id="SM00086">
    <property type="entry name" value="PAC"/>
    <property type="match status" value="1"/>
</dbReference>
<dbReference type="EMBL" id="LR134182">
    <property type="protein sequence ID" value="VEB41856.1"/>
    <property type="molecule type" value="Genomic_DNA"/>
</dbReference>
<dbReference type="SMART" id="SM00091">
    <property type="entry name" value="PAS"/>
    <property type="match status" value="2"/>
</dbReference>
<feature type="region of interest" description="Disordered" evidence="1">
    <location>
        <begin position="219"/>
        <end position="244"/>
    </location>
</feature>
<protein>
    <submittedName>
        <fullName evidence="4">Nitrogen fixation regulatory protein</fullName>
    </submittedName>
</protein>
<dbReference type="SUPFAM" id="SSF55785">
    <property type="entry name" value="PYP-like sensor domain (PAS domain)"/>
    <property type="match status" value="2"/>
</dbReference>
<dbReference type="InterPro" id="IPR052155">
    <property type="entry name" value="Biofilm_reg_signaling"/>
</dbReference>
<dbReference type="Pfam" id="PF13426">
    <property type="entry name" value="PAS_9"/>
    <property type="match status" value="1"/>
</dbReference>
<dbReference type="NCBIfam" id="TIGR00229">
    <property type="entry name" value="sensory_box"/>
    <property type="match status" value="2"/>
</dbReference>
<organism evidence="4 5">
    <name type="scientific">Chromobacterium violaceum</name>
    <dbReference type="NCBI Taxonomy" id="536"/>
    <lineage>
        <taxon>Bacteria</taxon>
        <taxon>Pseudomonadati</taxon>
        <taxon>Pseudomonadota</taxon>
        <taxon>Betaproteobacteria</taxon>
        <taxon>Neisseriales</taxon>
        <taxon>Chromobacteriaceae</taxon>
        <taxon>Chromobacterium</taxon>
    </lineage>
</organism>
<reference evidence="4 5" key="1">
    <citation type="submission" date="2018-12" db="EMBL/GenBank/DDBJ databases">
        <authorList>
            <consortium name="Pathogen Informatics"/>
        </authorList>
    </citation>
    <scope>NUCLEOTIDE SEQUENCE [LARGE SCALE GENOMIC DNA]</scope>
    <source>
        <strain evidence="4 5">NCTC9695</strain>
    </source>
</reference>
<dbReference type="PROSITE" id="PS50113">
    <property type="entry name" value="PAC"/>
    <property type="match status" value="1"/>
</dbReference>
<dbReference type="Proteomes" id="UP000275777">
    <property type="component" value="Chromosome"/>
</dbReference>
<feature type="domain" description="PAS" evidence="2">
    <location>
        <begin position="138"/>
        <end position="210"/>
    </location>
</feature>
<dbReference type="Pfam" id="PF00989">
    <property type="entry name" value="PAS"/>
    <property type="match status" value="1"/>
</dbReference>
<sequence length="244" mass="27722">MESRSRLTSALKERELLLDTINQQLLYTATDTDGRILEANDLFCQVHGYERKELLGWDHRKLSAGVHPAMFWQSLWRTIASGRVWRGEVCNQTREGRQRWFDTVIVPHAGDSGRIERYIALRIDITERKLADAELARVHGMLSNVLRAASEVAIIAADVHGVVSLFNSGAQRMLGYSENEMVGRAMLTHFHLPEELREHGEALSQRYERQVEGLRALVQEPEASGARRGNGPMSARTAPSFRYR</sequence>
<dbReference type="InterPro" id="IPR000014">
    <property type="entry name" value="PAS"/>
</dbReference>
<dbReference type="CDD" id="cd00130">
    <property type="entry name" value="PAS"/>
    <property type="match status" value="2"/>
</dbReference>
<proteinExistence type="predicted"/>
<gene>
    <name evidence="4" type="primary">nifL_1</name>
    <name evidence="4" type="ORF">NCTC9695_02298</name>
</gene>
<dbReference type="InterPro" id="IPR001610">
    <property type="entry name" value="PAC"/>
</dbReference>
<dbReference type="InterPro" id="IPR035965">
    <property type="entry name" value="PAS-like_dom_sf"/>
</dbReference>
<accession>A0A447TAD0</accession>